<dbReference type="Gene3D" id="2.40.50.100">
    <property type="match status" value="1"/>
</dbReference>
<gene>
    <name evidence="3" type="ORF">UFOPK3772_01487</name>
</gene>
<dbReference type="GO" id="GO:0003677">
    <property type="term" value="F:DNA binding"/>
    <property type="evidence" value="ECO:0007669"/>
    <property type="project" value="InterPro"/>
</dbReference>
<evidence type="ECO:0000313" key="3">
    <source>
        <dbReference type="EMBL" id="CAB4950185.1"/>
    </source>
</evidence>
<dbReference type="PROSITE" id="PS51866">
    <property type="entry name" value="MOP"/>
    <property type="match status" value="1"/>
</dbReference>
<dbReference type="Gene3D" id="1.10.1660.10">
    <property type="match status" value="1"/>
</dbReference>
<accession>A0A6J7K3P7</accession>
<reference evidence="3" key="1">
    <citation type="submission" date="2020-05" db="EMBL/GenBank/DDBJ databases">
        <authorList>
            <person name="Chiriac C."/>
            <person name="Salcher M."/>
            <person name="Ghai R."/>
            <person name="Kavagutti S V."/>
        </authorList>
    </citation>
    <scope>NUCLEOTIDE SEQUENCE</scope>
</reference>
<dbReference type="EMBL" id="CAFBNE010000042">
    <property type="protein sequence ID" value="CAB4950185.1"/>
    <property type="molecule type" value="Genomic_DNA"/>
</dbReference>
<organism evidence="3">
    <name type="scientific">freshwater metagenome</name>
    <dbReference type="NCBI Taxonomy" id="449393"/>
    <lineage>
        <taxon>unclassified sequences</taxon>
        <taxon>metagenomes</taxon>
        <taxon>ecological metagenomes</taxon>
    </lineage>
</organism>
<dbReference type="InterPro" id="IPR041657">
    <property type="entry name" value="HTH_17"/>
</dbReference>
<evidence type="ECO:0000259" key="2">
    <source>
        <dbReference type="PROSITE" id="PS51866"/>
    </source>
</evidence>
<feature type="domain" description="Mop" evidence="2">
    <location>
        <begin position="62"/>
        <end position="127"/>
    </location>
</feature>
<protein>
    <submittedName>
        <fullName evidence="3">Unannotated protein</fullName>
    </submittedName>
</protein>
<dbReference type="NCBIfam" id="TIGR01764">
    <property type="entry name" value="excise"/>
    <property type="match status" value="1"/>
</dbReference>
<proteinExistence type="predicted"/>
<dbReference type="Pfam" id="PF03459">
    <property type="entry name" value="TOBE"/>
    <property type="match status" value="1"/>
</dbReference>
<evidence type="ECO:0000256" key="1">
    <source>
        <dbReference type="ARBA" id="ARBA00022505"/>
    </source>
</evidence>
<dbReference type="InterPro" id="IPR010093">
    <property type="entry name" value="SinI_DNA-bd"/>
</dbReference>
<dbReference type="Pfam" id="PF12728">
    <property type="entry name" value="HTH_17"/>
    <property type="match status" value="1"/>
</dbReference>
<dbReference type="AlphaFoldDB" id="A0A6J7K3P7"/>
<name>A0A6J7K3P7_9ZZZZ</name>
<keyword evidence="1" id="KW-0500">Molybdenum</keyword>
<dbReference type="SUPFAM" id="SSF50331">
    <property type="entry name" value="MOP-like"/>
    <property type="match status" value="1"/>
</dbReference>
<dbReference type="InterPro" id="IPR005116">
    <property type="entry name" value="Transp-assoc_OB_typ1"/>
</dbReference>
<dbReference type="InterPro" id="IPR008995">
    <property type="entry name" value="Mo/tungstate-bd_C_term_dom"/>
</dbReference>
<dbReference type="NCBIfam" id="TIGR00638">
    <property type="entry name" value="Mop"/>
    <property type="match status" value="1"/>
</dbReference>
<dbReference type="GO" id="GO:0015689">
    <property type="term" value="P:molybdate ion transport"/>
    <property type="evidence" value="ECO:0007669"/>
    <property type="project" value="InterPro"/>
</dbReference>
<dbReference type="InterPro" id="IPR004606">
    <property type="entry name" value="Mop_domain"/>
</dbReference>
<sequence length="131" mass="13678">MANMRVSEAATLLGVSDDTVRRWLDAGRLAAGSDAGGPRTVDAASVAVLMAEQSHLEARAIQQSARNRFPGIVTRVEKDGVMALVEIQAGPHRVTSLMSRESADELGLAPGSLVAAVIKSTNVIVELEAAT</sequence>